<keyword evidence="5" id="KW-0547">Nucleotide-binding</keyword>
<dbReference type="Proteomes" id="UP000281955">
    <property type="component" value="Unassembled WGS sequence"/>
</dbReference>
<dbReference type="Gene3D" id="1.20.1560.10">
    <property type="entry name" value="ABC transporter type 1, transmembrane domain"/>
    <property type="match status" value="2"/>
</dbReference>
<dbReference type="InterPro" id="IPR011527">
    <property type="entry name" value="ABC1_TM_dom"/>
</dbReference>
<dbReference type="InParanoid" id="A0A420XPF2"/>
<dbReference type="InterPro" id="IPR017871">
    <property type="entry name" value="ABC_transporter-like_CS"/>
</dbReference>
<dbReference type="InterPro" id="IPR027417">
    <property type="entry name" value="P-loop_NTPase"/>
</dbReference>
<dbReference type="PROSITE" id="PS00211">
    <property type="entry name" value="ABC_TRANSPORTER_1"/>
    <property type="match status" value="1"/>
</dbReference>
<evidence type="ECO:0000256" key="4">
    <source>
        <dbReference type="ARBA" id="ARBA00022692"/>
    </source>
</evidence>
<evidence type="ECO:0000256" key="11">
    <source>
        <dbReference type="SAM" id="Phobius"/>
    </source>
</evidence>
<keyword evidence="6 14" id="KW-0067">ATP-binding</keyword>
<proteinExistence type="inferred from homology"/>
<feature type="domain" description="ABC transmembrane type-1" evidence="13">
    <location>
        <begin position="699"/>
        <end position="981"/>
    </location>
</feature>
<dbReference type="AlphaFoldDB" id="A0A420XPF2"/>
<dbReference type="InterPro" id="IPR036640">
    <property type="entry name" value="ABC1_TM_sf"/>
</dbReference>
<organism evidence="14 15">
    <name type="scientific">Motilibacter peucedani</name>
    <dbReference type="NCBI Taxonomy" id="598650"/>
    <lineage>
        <taxon>Bacteria</taxon>
        <taxon>Bacillati</taxon>
        <taxon>Actinomycetota</taxon>
        <taxon>Actinomycetes</taxon>
        <taxon>Motilibacterales</taxon>
        <taxon>Motilibacteraceae</taxon>
        <taxon>Motilibacter</taxon>
    </lineage>
</organism>
<evidence type="ECO:0000256" key="1">
    <source>
        <dbReference type="ARBA" id="ARBA00004651"/>
    </source>
</evidence>
<dbReference type="Pfam" id="PF00005">
    <property type="entry name" value="ABC_tran"/>
    <property type="match status" value="2"/>
</dbReference>
<dbReference type="GO" id="GO:0005524">
    <property type="term" value="F:ATP binding"/>
    <property type="evidence" value="ECO:0007669"/>
    <property type="project" value="UniProtKB-KW"/>
</dbReference>
<feature type="transmembrane region" description="Helical" evidence="11">
    <location>
        <begin position="809"/>
        <end position="832"/>
    </location>
</feature>
<feature type="region of interest" description="Disordered" evidence="10">
    <location>
        <begin position="596"/>
        <end position="626"/>
    </location>
</feature>
<feature type="domain" description="ABC transmembrane type-1" evidence="13">
    <location>
        <begin position="48"/>
        <end position="328"/>
    </location>
</feature>
<feature type="transmembrane region" description="Helical" evidence="11">
    <location>
        <begin position="838"/>
        <end position="856"/>
    </location>
</feature>
<dbReference type="InterPro" id="IPR003439">
    <property type="entry name" value="ABC_transporter-like_ATP-bd"/>
</dbReference>
<keyword evidence="4 11" id="KW-0812">Transmembrane</keyword>
<dbReference type="GO" id="GO:0016887">
    <property type="term" value="F:ATP hydrolysis activity"/>
    <property type="evidence" value="ECO:0007669"/>
    <property type="project" value="InterPro"/>
</dbReference>
<feature type="transmembrane region" description="Helical" evidence="11">
    <location>
        <begin position="694"/>
        <end position="714"/>
    </location>
</feature>
<dbReference type="FunCoup" id="A0A420XPF2">
    <property type="interactions" value="47"/>
</dbReference>
<dbReference type="CDD" id="cd18543">
    <property type="entry name" value="ABC_6TM_Rv0194_D1_like"/>
    <property type="match status" value="1"/>
</dbReference>
<sequence>MVSLRNDMVDTLTPAAGSRLPELPPSPEPAGWLRRLVGYCLRRRSDAVLAFGGALVSSSLAALTPLVARHVVDTVAAGSRASVTPWALLLVAAGVLRFAAGALRRYRAGRLGLDVQLDLRNDLLAAVQRLDGARQDAVATGQLVSRSISDLQLVQGLLFFVPNLTGNVLLFFVSLGIMLVLSPLLTLVALAVAPGLWLVATRSRRQLFPANWHAQQQAAEIAGAVEAAVTGVRVVKGFGQERRELARLERLSRSLFASRLRVVRISSVWNPLLQAVPSLGQVGILAFGGWLALRGSISLGTFLAFSAYIGSLVAPVRQLGALLVMGQQARAGVERVLEILDLQPSVQESPHARTLPADAPLGVELDDVTFGYDPDRPVLRGFSLRVRPGEAVALVGASGSGKSTVTELVSRLYDVQSGAVRVGGVDVRDLTLASLRGALGVVPEEAFLFSDTVRANLAYARPEASDEEVTAAALVAQADGFVRALPDGYDTRVGEQGLTLSGGQRQRVALARTLLADPRVLVLDDATSAIDPTTEGRIHEALRPLLAGRATLVVAHRRSTLALADRVAVLEGGRVVDVGTVDELDARSPVFRRLLSGELTPDDPGDHDDGAAEVAPAAAKPLRPTAARSLSTGAVAAPGGPGGMMAGLAAVPVTDSLRTLLDALPPATDEPAVDLAAAEASDLEFSLSRLLRPFALPLLLGLVLVGLDAAAQIAVPAIVRTAVDSGVTKHSEAVLLWAAAAAALVVSLDWGVNLLQQRVTGRTGERLLFVLRVKTFAHLQRLGLDYYERELAGRIMTRMTTDVDALSQFLQTGLTSAVISVLSLLGVLVAMLVLDAPLAGVLVATLPVLAVATFVFRRLSVPVYAESRERVSAVNAAFQEGVAGLRVTQLARREQRDSAAFAAAGKSYRDSRLRAQRYIAAYFPGVELLSEVATALVLLVGASRVREGSLSSGALIAFLLYVELFFAPVQQVSQVFDGYQQASVGLRRLRELLRTPTTTPWTADPEPVGRVRGELELDDVHFRYAEGSPEAIAGITLRIAAGEDVALVGATGAGKSTVLKLVARFYDPTSGAVRVDGVDLRRLDLEDYRQQLGYVPQEPYLFEGTVRDAIAYGRPDATDDDVRRAAEAVGADEMVRRLPGGYDAAVGERGRGLSAGQRQLLSLARAELVDPAVLLLDEATAALDLATEAAVREATARLRHRRTTLTVAHRLQSAARAGRVIVLDGGRVVEDGTHDELLGAGGAYAELWASYGAHRVTG</sequence>
<dbReference type="SMART" id="SM00382">
    <property type="entry name" value="AAA"/>
    <property type="match status" value="2"/>
</dbReference>
<dbReference type="InterPro" id="IPR039421">
    <property type="entry name" value="Type_1_exporter"/>
</dbReference>
<keyword evidence="8 11" id="KW-0472">Membrane</keyword>
<evidence type="ECO:0000259" key="12">
    <source>
        <dbReference type="PROSITE" id="PS50893"/>
    </source>
</evidence>
<dbReference type="GO" id="GO:0005886">
    <property type="term" value="C:plasma membrane"/>
    <property type="evidence" value="ECO:0007669"/>
    <property type="project" value="UniProtKB-SubCell"/>
</dbReference>
<comment type="caution">
    <text evidence="14">The sequence shown here is derived from an EMBL/GenBank/DDBJ whole genome shotgun (WGS) entry which is preliminary data.</text>
</comment>
<name>A0A420XPF2_9ACTN</name>
<keyword evidence="2" id="KW-0813">Transport</keyword>
<accession>A0A420XPF2</accession>
<evidence type="ECO:0000256" key="2">
    <source>
        <dbReference type="ARBA" id="ARBA00022448"/>
    </source>
</evidence>
<feature type="transmembrane region" description="Helical" evidence="11">
    <location>
        <begin position="153"/>
        <end position="173"/>
    </location>
</feature>
<dbReference type="FunFam" id="3.40.50.300:FF:000299">
    <property type="entry name" value="ABC transporter ATP-binding protein/permease"/>
    <property type="match status" value="2"/>
</dbReference>
<reference evidence="14 15" key="1">
    <citation type="submission" date="2018-10" db="EMBL/GenBank/DDBJ databases">
        <title>Genomic Encyclopedia of Archaeal and Bacterial Type Strains, Phase II (KMG-II): from individual species to whole genera.</title>
        <authorList>
            <person name="Goeker M."/>
        </authorList>
    </citation>
    <scope>NUCLEOTIDE SEQUENCE [LARGE SCALE GENOMIC DNA]</scope>
    <source>
        <strain evidence="14 15">RP-AC37</strain>
    </source>
</reference>
<evidence type="ECO:0000256" key="9">
    <source>
        <dbReference type="ARBA" id="ARBA00061644"/>
    </source>
</evidence>
<dbReference type="Gene3D" id="3.40.50.300">
    <property type="entry name" value="P-loop containing nucleotide triphosphate hydrolases"/>
    <property type="match status" value="2"/>
</dbReference>
<evidence type="ECO:0000313" key="14">
    <source>
        <dbReference type="EMBL" id="RKS74073.1"/>
    </source>
</evidence>
<dbReference type="PROSITE" id="PS50929">
    <property type="entry name" value="ABC_TM1F"/>
    <property type="match status" value="2"/>
</dbReference>
<comment type="subcellular location">
    <subcellularLocation>
        <location evidence="1">Cell membrane</location>
        <topology evidence="1">Multi-pass membrane protein</topology>
    </subcellularLocation>
</comment>
<feature type="transmembrane region" description="Helical" evidence="11">
    <location>
        <begin position="268"/>
        <end position="291"/>
    </location>
</feature>
<feature type="domain" description="ABC transporter" evidence="12">
    <location>
        <begin position="363"/>
        <end position="597"/>
    </location>
</feature>
<dbReference type="SUPFAM" id="SSF90123">
    <property type="entry name" value="ABC transporter transmembrane region"/>
    <property type="match status" value="2"/>
</dbReference>
<evidence type="ECO:0000256" key="7">
    <source>
        <dbReference type="ARBA" id="ARBA00022989"/>
    </source>
</evidence>
<dbReference type="PANTHER" id="PTHR24221">
    <property type="entry name" value="ATP-BINDING CASSETTE SUB-FAMILY B"/>
    <property type="match status" value="1"/>
</dbReference>
<dbReference type="Pfam" id="PF00664">
    <property type="entry name" value="ABC_membrane"/>
    <property type="match status" value="2"/>
</dbReference>
<dbReference type="GO" id="GO:0140359">
    <property type="term" value="F:ABC-type transporter activity"/>
    <property type="evidence" value="ECO:0007669"/>
    <property type="project" value="InterPro"/>
</dbReference>
<evidence type="ECO:0000256" key="8">
    <source>
        <dbReference type="ARBA" id="ARBA00023136"/>
    </source>
</evidence>
<evidence type="ECO:0000256" key="3">
    <source>
        <dbReference type="ARBA" id="ARBA00022475"/>
    </source>
</evidence>
<dbReference type="PROSITE" id="PS50893">
    <property type="entry name" value="ABC_TRANSPORTER_2"/>
    <property type="match status" value="2"/>
</dbReference>
<dbReference type="EMBL" id="RBWV01000012">
    <property type="protein sequence ID" value="RKS74073.1"/>
    <property type="molecule type" value="Genomic_DNA"/>
</dbReference>
<evidence type="ECO:0000256" key="5">
    <source>
        <dbReference type="ARBA" id="ARBA00022741"/>
    </source>
</evidence>
<feature type="transmembrane region" description="Helical" evidence="11">
    <location>
        <begin position="734"/>
        <end position="752"/>
    </location>
</feature>
<dbReference type="CDD" id="cd18546">
    <property type="entry name" value="ABC_6TM_Rv0194_D2_like"/>
    <property type="match status" value="1"/>
</dbReference>
<dbReference type="InterPro" id="IPR003593">
    <property type="entry name" value="AAA+_ATPase"/>
</dbReference>
<feature type="domain" description="ABC transporter" evidence="12">
    <location>
        <begin position="1015"/>
        <end position="1250"/>
    </location>
</feature>
<dbReference type="PANTHER" id="PTHR24221:SF629">
    <property type="entry name" value="MULTIDRUG EFFLUX ATP-BINDING_PERMEASE PROTEIN RV0194"/>
    <property type="match status" value="1"/>
</dbReference>
<protein>
    <submittedName>
        <fullName evidence="14">ATP-binding cassette subfamily B protein</fullName>
    </submittedName>
</protein>
<evidence type="ECO:0000256" key="6">
    <source>
        <dbReference type="ARBA" id="ARBA00022840"/>
    </source>
</evidence>
<keyword evidence="7 11" id="KW-1133">Transmembrane helix</keyword>
<comment type="similarity">
    <text evidence="9">Belongs to the ABC transporter superfamily. Lipid exporter (TC 3.A.1.106) family.</text>
</comment>
<feature type="transmembrane region" description="Helical" evidence="11">
    <location>
        <begin position="48"/>
        <end position="68"/>
    </location>
</feature>
<keyword evidence="15" id="KW-1185">Reference proteome</keyword>
<feature type="transmembrane region" description="Helical" evidence="11">
    <location>
        <begin position="83"/>
        <end position="103"/>
    </location>
</feature>
<feature type="transmembrane region" description="Helical" evidence="11">
    <location>
        <begin position="179"/>
        <end position="200"/>
    </location>
</feature>
<feature type="transmembrane region" description="Helical" evidence="11">
    <location>
        <begin position="919"/>
        <end position="942"/>
    </location>
</feature>
<feature type="transmembrane region" description="Helical" evidence="11">
    <location>
        <begin position="297"/>
        <end position="316"/>
    </location>
</feature>
<keyword evidence="3" id="KW-1003">Cell membrane</keyword>
<dbReference type="SUPFAM" id="SSF52540">
    <property type="entry name" value="P-loop containing nucleoside triphosphate hydrolases"/>
    <property type="match status" value="2"/>
</dbReference>
<evidence type="ECO:0000259" key="13">
    <source>
        <dbReference type="PROSITE" id="PS50929"/>
    </source>
</evidence>
<dbReference type="GO" id="GO:0034040">
    <property type="term" value="F:ATPase-coupled lipid transmembrane transporter activity"/>
    <property type="evidence" value="ECO:0007669"/>
    <property type="project" value="TreeGrafter"/>
</dbReference>
<evidence type="ECO:0000313" key="15">
    <source>
        <dbReference type="Proteomes" id="UP000281955"/>
    </source>
</evidence>
<gene>
    <name evidence="14" type="ORF">CLV35_2572</name>
</gene>
<evidence type="ECO:0000256" key="10">
    <source>
        <dbReference type="SAM" id="MobiDB-lite"/>
    </source>
</evidence>